<dbReference type="Proteomes" id="UP000312594">
    <property type="component" value="Unassembled WGS sequence"/>
</dbReference>
<feature type="transmembrane region" description="Helical" evidence="1">
    <location>
        <begin position="71"/>
        <end position="89"/>
    </location>
</feature>
<keyword evidence="1" id="KW-0812">Transmembrane</keyword>
<gene>
    <name evidence="2" type="ORF">FIC87_08330</name>
</gene>
<name>A0A5C5BW49_EGGLN</name>
<keyword evidence="1" id="KW-0472">Membrane</keyword>
<keyword evidence="1" id="KW-1133">Transmembrane helix</keyword>
<evidence type="ECO:0000313" key="2">
    <source>
        <dbReference type="EMBL" id="TNU90731.1"/>
    </source>
</evidence>
<dbReference type="AlphaFoldDB" id="A0A5C5BW49"/>
<feature type="transmembrane region" description="Helical" evidence="1">
    <location>
        <begin position="110"/>
        <end position="132"/>
    </location>
</feature>
<reference evidence="2 3" key="1">
    <citation type="journal article" date="2005" name="Appl. Environ. Microbiol.">
        <title>Intestinal bacterial communities that produce active estrogen-like compounds enterodiol and enterolactone in humans.</title>
        <authorList>
            <person name="Clavel T."/>
            <person name="Henderson G."/>
            <person name="Alpert C.A."/>
            <person name="Philippe C."/>
            <person name="Rigottier-Gois L."/>
            <person name="Dore J."/>
            <person name="Blaut M."/>
        </authorList>
    </citation>
    <scope>NUCLEOTIDE SEQUENCE [LARGE SCALE GENOMIC DNA]</scope>
    <source>
        <strain evidence="2 3">SECO-MT75m2</strain>
    </source>
</reference>
<protein>
    <submittedName>
        <fullName evidence="2">Uncharacterized protein</fullName>
    </submittedName>
</protein>
<organism evidence="2 3">
    <name type="scientific">Eggerthella lenta</name>
    <name type="common">Eubacterium lentum</name>
    <dbReference type="NCBI Taxonomy" id="84112"/>
    <lineage>
        <taxon>Bacteria</taxon>
        <taxon>Bacillati</taxon>
        <taxon>Actinomycetota</taxon>
        <taxon>Coriobacteriia</taxon>
        <taxon>Eggerthellales</taxon>
        <taxon>Eggerthellaceae</taxon>
        <taxon>Eggerthella</taxon>
    </lineage>
</organism>
<proteinExistence type="predicted"/>
<accession>A0A5C5BW49</accession>
<comment type="caution">
    <text evidence="2">The sequence shown here is derived from an EMBL/GenBank/DDBJ whole genome shotgun (WGS) entry which is preliminary data.</text>
</comment>
<feature type="transmembrane region" description="Helical" evidence="1">
    <location>
        <begin position="144"/>
        <end position="170"/>
    </location>
</feature>
<evidence type="ECO:0000256" key="1">
    <source>
        <dbReference type="SAM" id="Phobius"/>
    </source>
</evidence>
<feature type="transmembrane region" description="Helical" evidence="1">
    <location>
        <begin position="25"/>
        <end position="43"/>
    </location>
</feature>
<evidence type="ECO:0000313" key="3">
    <source>
        <dbReference type="Proteomes" id="UP000312594"/>
    </source>
</evidence>
<dbReference type="RefSeq" id="WP_139912529.1">
    <property type="nucleotide sequence ID" value="NZ_VEVP01000016.1"/>
</dbReference>
<sequence>MKLIQHWEAYRGPKDERVEAETNRIYKVGFIMLSIGLVLYMYYGSALKQATYMRDVMATGTGKVVIASSDLFLYGWVLLTAIVCIVLQCRKGFTDNGRFAEAETFPIGYYAFRSCFVSVIVGIFTPAIRVLAEFQILGADGIMWWAAAFQGVFVAVAMFLMLMFLFWTGFKTAQSRRKQLDMRLGE</sequence>
<dbReference type="EMBL" id="VEVP01000016">
    <property type="protein sequence ID" value="TNU90731.1"/>
    <property type="molecule type" value="Genomic_DNA"/>
</dbReference>